<dbReference type="PROSITE" id="PS51900">
    <property type="entry name" value="CB"/>
    <property type="match status" value="1"/>
</dbReference>
<accession>A0A7C4BD80</accession>
<reference evidence="4" key="1">
    <citation type="journal article" date="2020" name="mSystems">
        <title>Genome- and Community-Level Interaction Insights into Carbon Utilization and Element Cycling Functions of Hydrothermarchaeota in Hydrothermal Sediment.</title>
        <authorList>
            <person name="Zhou Z."/>
            <person name="Liu Y."/>
            <person name="Xu W."/>
            <person name="Pan J."/>
            <person name="Luo Z.H."/>
            <person name="Li M."/>
        </authorList>
    </citation>
    <scope>NUCLEOTIDE SEQUENCE [LARGE SCALE GENOMIC DNA]</scope>
    <source>
        <strain evidence="4">SpSt-732</strain>
    </source>
</reference>
<gene>
    <name evidence="4" type="ORF">ENV14_08365</name>
</gene>
<dbReference type="GO" id="GO:0003677">
    <property type="term" value="F:DNA binding"/>
    <property type="evidence" value="ECO:0007669"/>
    <property type="project" value="UniProtKB-UniRule"/>
</dbReference>
<dbReference type="GO" id="GO:0006355">
    <property type="term" value="P:regulation of DNA-templated transcription"/>
    <property type="evidence" value="ECO:0007669"/>
    <property type="project" value="InterPro"/>
</dbReference>
<keyword evidence="1 2" id="KW-0238">DNA-binding</keyword>
<dbReference type="InterPro" id="IPR010998">
    <property type="entry name" value="Integrase_recombinase_N"/>
</dbReference>
<dbReference type="InterPro" id="IPR010985">
    <property type="entry name" value="Ribbon_hlx_hlx"/>
</dbReference>
<dbReference type="Gene3D" id="1.10.150.130">
    <property type="match status" value="1"/>
</dbReference>
<dbReference type="EMBL" id="DTFF01000069">
    <property type="protein sequence ID" value="HGI88380.1"/>
    <property type="molecule type" value="Genomic_DNA"/>
</dbReference>
<evidence type="ECO:0000259" key="3">
    <source>
        <dbReference type="PROSITE" id="PS51900"/>
    </source>
</evidence>
<proteinExistence type="predicted"/>
<organism evidence="4">
    <name type="scientific">Ignisphaera aggregans</name>
    <dbReference type="NCBI Taxonomy" id="334771"/>
    <lineage>
        <taxon>Archaea</taxon>
        <taxon>Thermoproteota</taxon>
        <taxon>Thermoprotei</taxon>
        <taxon>Desulfurococcales</taxon>
        <taxon>Desulfurococcaceae</taxon>
        <taxon>Ignisphaera</taxon>
    </lineage>
</organism>
<sequence length="147" mass="17480">MRLRKICLQLPEYLAQWLEEFSKQLAMTPSQLIANILNYYYEAWKIGKETTYMGETTETIPEKVSPDLERIVEQFLNKNKTIAKLAFIVKNFVSWFSRRGLGIKDINESLIEQFLEEYSLSRNVKGTTKYMYKKVLRRFLEFVKEST</sequence>
<dbReference type="SUPFAM" id="SSF47598">
    <property type="entry name" value="Ribbon-helix-helix"/>
    <property type="match status" value="1"/>
</dbReference>
<protein>
    <recommendedName>
        <fullName evidence="3">Core-binding (CB) domain-containing protein</fullName>
    </recommendedName>
</protein>
<evidence type="ECO:0000256" key="2">
    <source>
        <dbReference type="PROSITE-ProRule" id="PRU01248"/>
    </source>
</evidence>
<evidence type="ECO:0000313" key="4">
    <source>
        <dbReference type="EMBL" id="HGI88380.1"/>
    </source>
</evidence>
<dbReference type="AlphaFoldDB" id="A0A7C4BD80"/>
<comment type="caution">
    <text evidence="4">The sequence shown here is derived from an EMBL/GenBank/DDBJ whole genome shotgun (WGS) entry which is preliminary data.</text>
</comment>
<feature type="domain" description="Core-binding (CB)" evidence="3">
    <location>
        <begin position="66"/>
        <end position="144"/>
    </location>
</feature>
<evidence type="ECO:0000256" key="1">
    <source>
        <dbReference type="ARBA" id="ARBA00023125"/>
    </source>
</evidence>
<dbReference type="InterPro" id="IPR044068">
    <property type="entry name" value="CB"/>
</dbReference>
<name>A0A7C4BD80_9CREN</name>